<evidence type="ECO:0000313" key="3">
    <source>
        <dbReference type="Proteomes" id="UP001222325"/>
    </source>
</evidence>
<dbReference type="AlphaFoldDB" id="A0AAD6U2X0"/>
<sequence length="231" mass="25255">MARHCACVQHTHPRPRDDIVRAGTTYARRPPFKHPSSRRPRLRSLSSLGPRWPPYSLANAPQVACIMRVSGTRPQHARISTARLVNAVTICACHGSVPVCCNTTVCARPESRALSCCRRAARRTGGEGATALPQLRRVRVGHGASLCGAQGRYAPGSSIIVFRVPRPSEHRPRTQRAWPSAATAPRPISSADDPSTRLPPPALRRVQSPHVAQHRCRIPPPPSRPVNERPP</sequence>
<evidence type="ECO:0000256" key="1">
    <source>
        <dbReference type="SAM" id="MobiDB-lite"/>
    </source>
</evidence>
<keyword evidence="3" id="KW-1185">Reference proteome</keyword>
<feature type="region of interest" description="Disordered" evidence="1">
    <location>
        <begin position="164"/>
        <end position="231"/>
    </location>
</feature>
<dbReference type="EMBL" id="JARJCN010000025">
    <property type="protein sequence ID" value="KAJ7088718.1"/>
    <property type="molecule type" value="Genomic_DNA"/>
</dbReference>
<proteinExistence type="predicted"/>
<name>A0AAD6U2X0_9AGAR</name>
<dbReference type="Proteomes" id="UP001222325">
    <property type="component" value="Unassembled WGS sequence"/>
</dbReference>
<protein>
    <submittedName>
        <fullName evidence="2">Uncharacterized protein</fullName>
    </submittedName>
</protein>
<organism evidence="2 3">
    <name type="scientific">Mycena belliarum</name>
    <dbReference type="NCBI Taxonomy" id="1033014"/>
    <lineage>
        <taxon>Eukaryota</taxon>
        <taxon>Fungi</taxon>
        <taxon>Dikarya</taxon>
        <taxon>Basidiomycota</taxon>
        <taxon>Agaricomycotina</taxon>
        <taxon>Agaricomycetes</taxon>
        <taxon>Agaricomycetidae</taxon>
        <taxon>Agaricales</taxon>
        <taxon>Marasmiineae</taxon>
        <taxon>Mycenaceae</taxon>
        <taxon>Mycena</taxon>
    </lineage>
</organism>
<accession>A0AAD6U2X0</accession>
<gene>
    <name evidence="2" type="ORF">B0H15DRAFT_284972</name>
</gene>
<comment type="caution">
    <text evidence="2">The sequence shown here is derived from an EMBL/GenBank/DDBJ whole genome shotgun (WGS) entry which is preliminary data.</text>
</comment>
<reference evidence="2" key="1">
    <citation type="submission" date="2023-03" db="EMBL/GenBank/DDBJ databases">
        <title>Massive genome expansion in bonnet fungi (Mycena s.s.) driven by repeated elements and novel gene families across ecological guilds.</title>
        <authorList>
            <consortium name="Lawrence Berkeley National Laboratory"/>
            <person name="Harder C.B."/>
            <person name="Miyauchi S."/>
            <person name="Viragh M."/>
            <person name="Kuo A."/>
            <person name="Thoen E."/>
            <person name="Andreopoulos B."/>
            <person name="Lu D."/>
            <person name="Skrede I."/>
            <person name="Drula E."/>
            <person name="Henrissat B."/>
            <person name="Morin E."/>
            <person name="Kohler A."/>
            <person name="Barry K."/>
            <person name="LaButti K."/>
            <person name="Morin E."/>
            <person name="Salamov A."/>
            <person name="Lipzen A."/>
            <person name="Mereny Z."/>
            <person name="Hegedus B."/>
            <person name="Baldrian P."/>
            <person name="Stursova M."/>
            <person name="Weitz H."/>
            <person name="Taylor A."/>
            <person name="Grigoriev I.V."/>
            <person name="Nagy L.G."/>
            <person name="Martin F."/>
            <person name="Kauserud H."/>
        </authorList>
    </citation>
    <scope>NUCLEOTIDE SEQUENCE</scope>
    <source>
        <strain evidence="2">CBHHK173m</strain>
    </source>
</reference>
<evidence type="ECO:0000313" key="2">
    <source>
        <dbReference type="EMBL" id="KAJ7088718.1"/>
    </source>
</evidence>